<dbReference type="EMBL" id="CM042061">
    <property type="protein sequence ID" value="KAI3672404.1"/>
    <property type="molecule type" value="Genomic_DNA"/>
</dbReference>
<sequence>MTVHRPDHYAQTHGILRCNQTQKTASTLAFQQSVACPPVSNLSQISVNMSDVEEGADPPPVRVKEVGSTTMACPLLTSTNYTVWSMRMKVVLRIHKAWTVIDPGTEANEEKDCLAMGLLYQALPESLIMQIGDVESAKALWDAIKVRHVGADRVKEARLQTLTAEFDRLKMMESETIDSFAGKLSGIASKSAALGEVIDESKMVKKFLESLPRSKFIHIVASLEQVLDLKSVGFEDIVGRLKAYEERIKEDDGGEGQTRVMFARSTGGGGGSSSGSHGGSKGKGKMRLIGSSMSTGYNQSNGSGSYGYRSKTAQGGKPNSHKPKSDNYQPNFNSDPNRNKSKKDRSKIICYRCDKPGHFASQCPDRIKKLQESNFAESDDNDETVFLHETVFLNEEKVIPSRYDSQDNDVWYLDNGASNHMTGNRSFFSELDEGITGRVKFGDNSCIKIKGKGSILFQGKSGQQRLMTEIYFIPDLKNNIISLGQATEAGCDIRMKDNYLTMHDADNCLLMKVQRTPNRLYKIKLKIGVPICLYSRLSEDTWRWHARLGHINFESMKKMSKKGLVKGLPQFDHENQLCESCLVGKKTRKSFPTMTTYKSKRPLELVHGDLCGPITPATKGQNRYVFTLIDDFSRFMWIYLMKEKSEAFTHFKRFKALAENEIGKSLKVFRSDRGGEFTSLDFNTFCDQNGVKRHLTAPYSPQQNGIVERRNRTLMDMTRSIMKAMHVPNYLWGEAVNHSTNQINRVYTQVLGDTTPYEKLYKRKPNLENVRIFGCLAHAKVEPVNLKKLDARSRPLVHLGYEPGTKAYRLFNPTTQKVIPEDEANNNQGNDVNIDPIEPIELDHEFEDEAEAQDNEQPSPVNNNVNNVQNQRPTRPRKLPTRLQDYELDLDNLNELLLTTNDEPVSVKEAKKEPEWVKAMNMEINSINKNNTWTLVNKPMGVKPIGLKWVFKVKKNADGTINKYKARLVAKGYVQQPGIDFQEVFAPVARIETIRFLIALAATNGWELHHLDVKTAFLHGELKETVYISQLEGYIKKGNEHKVYRLTKALYGLRQAPRAWNTKLDGILKSMKFQKCMKEPSVYRKNEGANLLILAIYVDDLFVTGTNLNMIKRFKLEMSKNFEMSGLGRLTYYLGIEVKQEESRITINQEAYARRILKEVGLHDCNPTHIPMEPGNKLSKAEDEPEIDPTQYQKVVGCLRYLLQTRPDMAYAVGVVSRYMQSPRESHGGAIKHILRYLRGTTGYGIKYERMGQNRLIGYSDSSHNVDPDDGKSTTGHIFYYGSSPITWCSQKQDTVALSSCEAEFMVATATACQAIWLQDLLGEIMNKAQEKVVLRVDNKSAIELTKNPVFHGRSKHIHTRFHFIRNCVENKQVEVELGRTFVL</sequence>
<evidence type="ECO:0000313" key="2">
    <source>
        <dbReference type="Proteomes" id="UP001055879"/>
    </source>
</evidence>
<organism evidence="1 2">
    <name type="scientific">Arctium lappa</name>
    <name type="common">Greater burdock</name>
    <name type="synonym">Lappa major</name>
    <dbReference type="NCBI Taxonomy" id="4217"/>
    <lineage>
        <taxon>Eukaryota</taxon>
        <taxon>Viridiplantae</taxon>
        <taxon>Streptophyta</taxon>
        <taxon>Embryophyta</taxon>
        <taxon>Tracheophyta</taxon>
        <taxon>Spermatophyta</taxon>
        <taxon>Magnoliopsida</taxon>
        <taxon>eudicotyledons</taxon>
        <taxon>Gunneridae</taxon>
        <taxon>Pentapetalae</taxon>
        <taxon>asterids</taxon>
        <taxon>campanulids</taxon>
        <taxon>Asterales</taxon>
        <taxon>Asteraceae</taxon>
        <taxon>Carduoideae</taxon>
        <taxon>Cardueae</taxon>
        <taxon>Arctiinae</taxon>
        <taxon>Arctium</taxon>
    </lineage>
</organism>
<gene>
    <name evidence="1" type="ORF">L6452_38492</name>
</gene>
<reference evidence="2" key="1">
    <citation type="journal article" date="2022" name="Mol. Ecol. Resour.">
        <title>The genomes of chicory, endive, great burdock and yacon provide insights into Asteraceae palaeo-polyploidization history and plant inulin production.</title>
        <authorList>
            <person name="Fan W."/>
            <person name="Wang S."/>
            <person name="Wang H."/>
            <person name="Wang A."/>
            <person name="Jiang F."/>
            <person name="Liu H."/>
            <person name="Zhao H."/>
            <person name="Xu D."/>
            <person name="Zhang Y."/>
        </authorList>
    </citation>
    <scope>NUCLEOTIDE SEQUENCE [LARGE SCALE GENOMIC DNA]</scope>
    <source>
        <strain evidence="2">cv. Niubang</strain>
    </source>
</reference>
<reference evidence="1 2" key="2">
    <citation type="journal article" date="2022" name="Mol. Ecol. Resour.">
        <title>The genomes of chicory, endive, great burdock and yacon provide insights into Asteraceae paleo-polyploidization history and plant inulin production.</title>
        <authorList>
            <person name="Fan W."/>
            <person name="Wang S."/>
            <person name="Wang H."/>
            <person name="Wang A."/>
            <person name="Jiang F."/>
            <person name="Liu H."/>
            <person name="Zhao H."/>
            <person name="Xu D."/>
            <person name="Zhang Y."/>
        </authorList>
    </citation>
    <scope>NUCLEOTIDE SEQUENCE [LARGE SCALE GENOMIC DNA]</scope>
    <source>
        <strain evidence="2">cv. Niubang</strain>
    </source>
</reference>
<accession>A0ACB8XPW6</accession>
<comment type="caution">
    <text evidence="1">The sequence shown here is derived from an EMBL/GenBank/DDBJ whole genome shotgun (WGS) entry which is preliminary data.</text>
</comment>
<evidence type="ECO:0000313" key="1">
    <source>
        <dbReference type="EMBL" id="KAI3672404.1"/>
    </source>
</evidence>
<proteinExistence type="predicted"/>
<protein>
    <submittedName>
        <fullName evidence="1">Uncharacterized protein</fullName>
    </submittedName>
</protein>
<name>A0ACB8XPW6_ARCLA</name>
<dbReference type="Proteomes" id="UP001055879">
    <property type="component" value="Linkage Group LG15"/>
</dbReference>
<keyword evidence="2" id="KW-1185">Reference proteome</keyword>